<accession>A0ABT5DWM5</accession>
<name>A0ABT5DWM5_9BACT</name>
<keyword evidence="2" id="KW-1185">Reference proteome</keyword>
<dbReference type="EMBL" id="JAQNDL010000001">
    <property type="protein sequence ID" value="MDC0716822.1"/>
    <property type="molecule type" value="Genomic_DNA"/>
</dbReference>
<reference evidence="1 2" key="1">
    <citation type="submission" date="2022-11" db="EMBL/GenBank/DDBJ databases">
        <title>Minimal conservation of predation-associated metabolite biosynthetic gene clusters underscores biosynthetic potential of Myxococcota including descriptions for ten novel species: Archangium lansinium sp. nov., Myxococcus landrumus sp. nov., Nannocystis bai.</title>
        <authorList>
            <person name="Ahearne A."/>
            <person name="Stevens C."/>
            <person name="Dowd S."/>
        </authorList>
    </citation>
    <scope>NUCLEOTIDE SEQUENCE [LARGE SCALE GENOMIC DNA]</scope>
    <source>
        <strain evidence="1 2">BB15-2</strain>
    </source>
</reference>
<dbReference type="RefSeq" id="WP_272085311.1">
    <property type="nucleotide sequence ID" value="NZ_JAQNDL010000001.1"/>
</dbReference>
<dbReference type="Proteomes" id="UP001221686">
    <property type="component" value="Unassembled WGS sequence"/>
</dbReference>
<proteinExistence type="predicted"/>
<organism evidence="1 2">
    <name type="scientific">Nannocystis bainbridge</name>
    <dbReference type="NCBI Taxonomy" id="2995303"/>
    <lineage>
        <taxon>Bacteria</taxon>
        <taxon>Pseudomonadati</taxon>
        <taxon>Myxococcota</taxon>
        <taxon>Polyangia</taxon>
        <taxon>Nannocystales</taxon>
        <taxon>Nannocystaceae</taxon>
        <taxon>Nannocystis</taxon>
    </lineage>
</organism>
<comment type="caution">
    <text evidence="1">The sequence shown here is derived from an EMBL/GenBank/DDBJ whole genome shotgun (WGS) entry which is preliminary data.</text>
</comment>
<evidence type="ECO:0000313" key="1">
    <source>
        <dbReference type="EMBL" id="MDC0716822.1"/>
    </source>
</evidence>
<evidence type="ECO:0000313" key="2">
    <source>
        <dbReference type="Proteomes" id="UP001221686"/>
    </source>
</evidence>
<sequence>MTESGRTSNITADGPRVACPAIHSILIDAASVSGRCAAIMKEHPVPFTMYRADTRTPGEIKKAGGFQAKVPLTVAQAQGLIRRVSIDANSPVDIPHRAMELRDAFADPAMAGKLFGLLALYQGIRKGKSGTTVHISTSANQGTGGYDGNIYEIVTPFDQLYETPAKRNGLGDPRLVASYEDMARGVNPSILTDRDNIDSAAELIAVYNSGQGSQEVAFLTDIPLKWIERVKLDGSRDWQMMSAVLAGSSSATS</sequence>
<gene>
    <name evidence="1" type="ORF">POL25_07955</name>
</gene>
<dbReference type="SUPFAM" id="SSF56399">
    <property type="entry name" value="ADP-ribosylation"/>
    <property type="match status" value="1"/>
</dbReference>
<protein>
    <submittedName>
        <fullName evidence="1">Uncharacterized protein</fullName>
    </submittedName>
</protein>